<dbReference type="AlphaFoldDB" id="T0RI56"/>
<protein>
    <submittedName>
        <fullName evidence="1">Uncharacterized protein</fullName>
    </submittedName>
</protein>
<dbReference type="InParanoid" id="T0RI56"/>
<dbReference type="VEuPathDB" id="FungiDB:SDRG_12720"/>
<reference evidence="1 2" key="1">
    <citation type="submission" date="2012-04" db="EMBL/GenBank/DDBJ databases">
        <title>The Genome Sequence of Saprolegnia declina VS20.</title>
        <authorList>
            <consortium name="The Broad Institute Genome Sequencing Platform"/>
            <person name="Russ C."/>
            <person name="Nusbaum C."/>
            <person name="Tyler B."/>
            <person name="van West P."/>
            <person name="Dieguez-Uribeondo J."/>
            <person name="de Bruijn I."/>
            <person name="Tripathy S."/>
            <person name="Jiang R."/>
            <person name="Young S.K."/>
            <person name="Zeng Q."/>
            <person name="Gargeya S."/>
            <person name="Fitzgerald M."/>
            <person name="Haas B."/>
            <person name="Abouelleil A."/>
            <person name="Alvarado L."/>
            <person name="Arachchi H.M."/>
            <person name="Berlin A."/>
            <person name="Chapman S.B."/>
            <person name="Goldberg J."/>
            <person name="Griggs A."/>
            <person name="Gujja S."/>
            <person name="Hansen M."/>
            <person name="Howarth C."/>
            <person name="Imamovic A."/>
            <person name="Larimer J."/>
            <person name="McCowen C."/>
            <person name="Montmayeur A."/>
            <person name="Murphy C."/>
            <person name="Neiman D."/>
            <person name="Pearson M."/>
            <person name="Priest M."/>
            <person name="Roberts A."/>
            <person name="Saif S."/>
            <person name="Shea T."/>
            <person name="Sisk P."/>
            <person name="Sykes S."/>
            <person name="Wortman J."/>
            <person name="Nusbaum C."/>
            <person name="Birren B."/>
        </authorList>
    </citation>
    <scope>NUCLEOTIDE SEQUENCE [LARGE SCALE GENOMIC DNA]</scope>
    <source>
        <strain evidence="1 2">VS20</strain>
    </source>
</reference>
<dbReference type="STRING" id="1156394.T0RI56"/>
<dbReference type="PANTHER" id="PTHR46586:SF3">
    <property type="entry name" value="ANKYRIN REPEAT-CONTAINING PROTEIN"/>
    <property type="match status" value="1"/>
</dbReference>
<name>T0RI56_SAPDV</name>
<dbReference type="GeneID" id="19953447"/>
<dbReference type="PANTHER" id="PTHR46586">
    <property type="entry name" value="ANKYRIN REPEAT-CONTAINING PROTEIN"/>
    <property type="match status" value="1"/>
</dbReference>
<dbReference type="RefSeq" id="XP_008617024.1">
    <property type="nucleotide sequence ID" value="XM_008618802.1"/>
</dbReference>
<organism evidence="1 2">
    <name type="scientific">Saprolegnia diclina (strain VS20)</name>
    <dbReference type="NCBI Taxonomy" id="1156394"/>
    <lineage>
        <taxon>Eukaryota</taxon>
        <taxon>Sar</taxon>
        <taxon>Stramenopiles</taxon>
        <taxon>Oomycota</taxon>
        <taxon>Saprolegniomycetes</taxon>
        <taxon>Saprolegniales</taxon>
        <taxon>Saprolegniaceae</taxon>
        <taxon>Saprolegnia</taxon>
    </lineage>
</organism>
<dbReference type="Gene3D" id="1.25.40.20">
    <property type="entry name" value="Ankyrin repeat-containing domain"/>
    <property type="match status" value="2"/>
</dbReference>
<proteinExistence type="predicted"/>
<dbReference type="OrthoDB" id="2118844at2759"/>
<gene>
    <name evidence="1" type="ORF">SDRG_12720</name>
</gene>
<dbReference type="InterPro" id="IPR052050">
    <property type="entry name" value="SecEffector_AnkRepeat"/>
</dbReference>
<dbReference type="InterPro" id="IPR036770">
    <property type="entry name" value="Ankyrin_rpt-contain_sf"/>
</dbReference>
<dbReference type="SUPFAM" id="SSF48403">
    <property type="entry name" value="Ankyrin repeat"/>
    <property type="match status" value="1"/>
</dbReference>
<keyword evidence="2" id="KW-1185">Reference proteome</keyword>
<dbReference type="EMBL" id="JH767183">
    <property type="protein sequence ID" value="EQC29472.1"/>
    <property type="molecule type" value="Genomic_DNA"/>
</dbReference>
<accession>T0RI56</accession>
<dbReference type="Proteomes" id="UP000030762">
    <property type="component" value="Unassembled WGS sequence"/>
</dbReference>
<sequence length="378" mass="42271">MDNYWDNIAEQHSLILAYAGPLTQWLHGVLMRGDMSVSDWRDVATTIFTDAFRSDWLGDLATLPCERVRLDRTEFRLIRSRRMFQQALDLFCYGKMHEGIPLSSEKKFYPDQETEPRAFSITPIMAVPMENLWLDVLAPLLVAPKTLATAAALGGHARLLQYLVHEKGVDIAHMPNFTQTGSHYIMDAVASNGHVHVLRFLHDMKCNGISPAALDGAFQNSHVDTIMFLVQHYPHLDLPAKATYYAARDGHLSVLQYLIQERNAPCPPSVMDMAAYKGHGAIVAFLHKSGKGCTTRAMDAAACTGHLDIVQFLHCNRFEGCTTLAFDAAANNDRILLDFLIEHRREGGSTMAMHSAAYKGHEAMTRFLHAHRGNLILV</sequence>
<evidence type="ECO:0000313" key="2">
    <source>
        <dbReference type="Proteomes" id="UP000030762"/>
    </source>
</evidence>
<evidence type="ECO:0000313" key="1">
    <source>
        <dbReference type="EMBL" id="EQC29472.1"/>
    </source>
</evidence>